<dbReference type="AlphaFoldDB" id="A0A0F4LPV9"/>
<protein>
    <submittedName>
        <fullName evidence="2">Uncharacterized protein</fullName>
    </submittedName>
</protein>
<organism evidence="2 3">
    <name type="scientific">Lactobacillus apis</name>
    <dbReference type="NCBI Taxonomy" id="303541"/>
    <lineage>
        <taxon>Bacteria</taxon>
        <taxon>Bacillati</taxon>
        <taxon>Bacillota</taxon>
        <taxon>Bacilli</taxon>
        <taxon>Lactobacillales</taxon>
        <taxon>Lactobacillaceae</taxon>
        <taxon>Lactobacillus</taxon>
    </lineage>
</organism>
<comment type="caution">
    <text evidence="2">The sequence shown here is derived from an EMBL/GenBank/DDBJ whole genome shotgun (WGS) entry which is preliminary data.</text>
</comment>
<dbReference type="RefSeq" id="WP_046307826.1">
    <property type="nucleotide sequence ID" value="NZ_CAMLBE010000008.1"/>
</dbReference>
<dbReference type="PATRIC" id="fig|303541.3.peg.1438"/>
<name>A0A0F4LPV9_9LACO</name>
<dbReference type="EMBL" id="JXLG01000009">
    <property type="protein sequence ID" value="KJY60324.1"/>
    <property type="molecule type" value="Genomic_DNA"/>
</dbReference>
<evidence type="ECO:0000256" key="1">
    <source>
        <dbReference type="SAM" id="SignalP"/>
    </source>
</evidence>
<feature type="signal peptide" evidence="1">
    <location>
        <begin position="1"/>
        <end position="29"/>
    </location>
</feature>
<dbReference type="HOGENOM" id="CLU_1084993_0_0_9"/>
<dbReference type="STRING" id="303541.JF72_12700"/>
<proteinExistence type="predicted"/>
<feature type="chain" id="PRO_5002472729" evidence="1">
    <location>
        <begin position="30"/>
        <end position="271"/>
    </location>
</feature>
<sequence length="271" mass="30309">MKTKKVISSILLTLTFLAGGLSQTHNVSAALDKEQAVSIVKKGSPETQSAGLNATFNVKVNKEKPIILKINSELKINPALAHVTLETSYGKKTSETEEMWASEETNRLYSKNKGKWEYTTLPKPSKKKPKGAEAQLFNLLSDPKTYTKTSDLFIKALDDNSELSGPDQDGVYTLTVNVSASKMKKLFLEFYKKAKFSKKEIKEFKKSVKFTNIQFAYTIKDEKLVGYTGNVTLKLAKLMKFSETISTNHFDGYNDLKLPDEVINAKKAKSK</sequence>
<dbReference type="Proteomes" id="UP000033682">
    <property type="component" value="Unassembled WGS sequence"/>
</dbReference>
<keyword evidence="1" id="KW-0732">Signal</keyword>
<accession>A0A0F4LPV9</accession>
<keyword evidence="3" id="KW-1185">Reference proteome</keyword>
<reference evidence="2 3" key="1">
    <citation type="submission" date="2015-01" db="EMBL/GenBank/DDBJ databases">
        <title>Comparative genomics of the lactic acid bacteria isolated from the honey bee gut.</title>
        <authorList>
            <person name="Ellegaard K.M."/>
            <person name="Tamarit D."/>
            <person name="Javelind E."/>
            <person name="Olofsson T."/>
            <person name="Andersson S.G."/>
            <person name="Vasquez A."/>
        </authorList>
    </citation>
    <scope>NUCLEOTIDE SEQUENCE [LARGE SCALE GENOMIC DNA]</scope>
    <source>
        <strain evidence="2 3">Hma11</strain>
    </source>
</reference>
<gene>
    <name evidence="2" type="ORF">JF72_12700</name>
</gene>
<evidence type="ECO:0000313" key="3">
    <source>
        <dbReference type="Proteomes" id="UP000033682"/>
    </source>
</evidence>
<evidence type="ECO:0000313" key="2">
    <source>
        <dbReference type="EMBL" id="KJY60324.1"/>
    </source>
</evidence>